<dbReference type="RefSeq" id="WP_378132719.1">
    <property type="nucleotide sequence ID" value="NZ_JBHSMI010000023.1"/>
</dbReference>
<dbReference type="InterPro" id="IPR049197">
    <property type="entry name" value="DUF6864"/>
</dbReference>
<dbReference type="EMBL" id="JBHSMI010000023">
    <property type="protein sequence ID" value="MFC5403402.1"/>
    <property type="molecule type" value="Genomic_DNA"/>
</dbReference>
<gene>
    <name evidence="1" type="ORF">ACFPOF_11735</name>
</gene>
<organism evidence="1 2">
    <name type="scientific">Cohnella soli</name>
    <dbReference type="NCBI Taxonomy" id="425005"/>
    <lineage>
        <taxon>Bacteria</taxon>
        <taxon>Bacillati</taxon>
        <taxon>Bacillota</taxon>
        <taxon>Bacilli</taxon>
        <taxon>Bacillales</taxon>
        <taxon>Paenibacillaceae</taxon>
        <taxon>Cohnella</taxon>
    </lineage>
</organism>
<reference evidence="2" key="1">
    <citation type="journal article" date="2019" name="Int. J. Syst. Evol. Microbiol.">
        <title>The Global Catalogue of Microorganisms (GCM) 10K type strain sequencing project: providing services to taxonomists for standard genome sequencing and annotation.</title>
        <authorList>
            <consortium name="The Broad Institute Genomics Platform"/>
            <consortium name="The Broad Institute Genome Sequencing Center for Infectious Disease"/>
            <person name="Wu L."/>
            <person name="Ma J."/>
        </authorList>
    </citation>
    <scope>NUCLEOTIDE SEQUENCE [LARGE SCALE GENOMIC DNA]</scope>
    <source>
        <strain evidence="2">CGMCC 1.18575</strain>
    </source>
</reference>
<evidence type="ECO:0000313" key="2">
    <source>
        <dbReference type="Proteomes" id="UP001596113"/>
    </source>
</evidence>
<proteinExistence type="predicted"/>
<keyword evidence="2" id="KW-1185">Reference proteome</keyword>
<dbReference type="Pfam" id="PF21732">
    <property type="entry name" value="DUF6864"/>
    <property type="match status" value="1"/>
</dbReference>
<protein>
    <submittedName>
        <fullName evidence="1">DUF6864 domain-containing function</fullName>
    </submittedName>
</protein>
<evidence type="ECO:0000313" key="1">
    <source>
        <dbReference type="EMBL" id="MFC5403402.1"/>
    </source>
</evidence>
<name>A0ABW0HWI5_9BACL</name>
<accession>A0ABW0HWI5</accession>
<comment type="caution">
    <text evidence="1">The sequence shown here is derived from an EMBL/GenBank/DDBJ whole genome shotgun (WGS) entry which is preliminary data.</text>
</comment>
<sequence length="123" mass="14024">MKITSGGFEAVYHGKVFAYGMSPIEIVLSEERDPLTFVFCIERQPERDEFATDIELVRYNEVRISCVNFPRGKPVGNEEMIHLGVLNNRKLSLRYEVTISFDAASWALTYTFYAGEGVPPDHE</sequence>
<dbReference type="Proteomes" id="UP001596113">
    <property type="component" value="Unassembled WGS sequence"/>
</dbReference>